<organism evidence="8 9">
    <name type="scientific">Sediminispirochaeta smaragdinae (strain DSM 11293 / JCM 15392 / SEBR 4228)</name>
    <name type="common">Spirochaeta smaragdinae</name>
    <dbReference type="NCBI Taxonomy" id="573413"/>
    <lineage>
        <taxon>Bacteria</taxon>
        <taxon>Pseudomonadati</taxon>
        <taxon>Spirochaetota</taxon>
        <taxon>Spirochaetia</taxon>
        <taxon>Spirochaetales</taxon>
        <taxon>Spirochaetaceae</taxon>
        <taxon>Sediminispirochaeta</taxon>
    </lineage>
</organism>
<name>E1RC68_SEDSS</name>
<keyword evidence="9" id="KW-1185">Reference proteome</keyword>
<dbReference type="SUPFAM" id="SSF53613">
    <property type="entry name" value="Ribokinase-like"/>
    <property type="match status" value="1"/>
</dbReference>
<evidence type="ECO:0000256" key="4">
    <source>
        <dbReference type="ARBA" id="ARBA00022777"/>
    </source>
</evidence>
<dbReference type="STRING" id="573413.Spirs_0813"/>
<evidence type="ECO:0000259" key="7">
    <source>
        <dbReference type="Pfam" id="PF00294"/>
    </source>
</evidence>
<protein>
    <submittedName>
        <fullName evidence="8">PfkB domain protein</fullName>
    </submittedName>
</protein>
<dbReference type="Gene3D" id="3.40.1190.20">
    <property type="match status" value="1"/>
</dbReference>
<dbReference type="GO" id="GO:0016773">
    <property type="term" value="F:phosphotransferase activity, alcohol group as acceptor"/>
    <property type="evidence" value="ECO:0007669"/>
    <property type="project" value="InterPro"/>
</dbReference>
<dbReference type="GO" id="GO:0016301">
    <property type="term" value="F:kinase activity"/>
    <property type="evidence" value="ECO:0007669"/>
    <property type="project" value="UniProtKB-KW"/>
</dbReference>
<keyword evidence="5" id="KW-0067">ATP-binding</keyword>
<evidence type="ECO:0000256" key="3">
    <source>
        <dbReference type="ARBA" id="ARBA00022741"/>
    </source>
</evidence>
<evidence type="ECO:0000256" key="6">
    <source>
        <dbReference type="PIRNR" id="PIRNR000535"/>
    </source>
</evidence>
<dbReference type="GO" id="GO:0005975">
    <property type="term" value="P:carbohydrate metabolic process"/>
    <property type="evidence" value="ECO:0007669"/>
    <property type="project" value="InterPro"/>
</dbReference>
<dbReference type="InterPro" id="IPR017583">
    <property type="entry name" value="Tagatose/fructose_Pkinase"/>
</dbReference>
<dbReference type="RefSeq" id="WP_013253412.1">
    <property type="nucleotide sequence ID" value="NC_014364.1"/>
</dbReference>
<gene>
    <name evidence="8" type="ordered locus">Spirs_0813</name>
</gene>
<evidence type="ECO:0000256" key="5">
    <source>
        <dbReference type="ARBA" id="ARBA00022840"/>
    </source>
</evidence>
<evidence type="ECO:0000256" key="1">
    <source>
        <dbReference type="ARBA" id="ARBA00010688"/>
    </source>
</evidence>
<dbReference type="eggNOG" id="COG1105">
    <property type="taxonomic scope" value="Bacteria"/>
</dbReference>
<keyword evidence="4" id="KW-0418">Kinase</keyword>
<evidence type="ECO:0000313" key="8">
    <source>
        <dbReference type="EMBL" id="ADK79948.1"/>
    </source>
</evidence>
<dbReference type="AlphaFoldDB" id="E1RC68"/>
<keyword evidence="2 6" id="KW-0808">Transferase</keyword>
<dbReference type="PANTHER" id="PTHR46566">
    <property type="entry name" value="1-PHOSPHOFRUCTOKINASE-RELATED"/>
    <property type="match status" value="1"/>
</dbReference>
<keyword evidence="3" id="KW-0547">Nucleotide-binding</keyword>
<dbReference type="EMBL" id="CP002116">
    <property type="protein sequence ID" value="ADK79948.1"/>
    <property type="molecule type" value="Genomic_DNA"/>
</dbReference>
<feature type="domain" description="Carbohydrate kinase PfkB" evidence="7">
    <location>
        <begin position="25"/>
        <end position="293"/>
    </location>
</feature>
<dbReference type="InterPro" id="IPR011611">
    <property type="entry name" value="PfkB_dom"/>
</dbReference>
<dbReference type="PANTHER" id="PTHR46566:SF2">
    <property type="entry name" value="ATP-DEPENDENT 6-PHOSPHOFRUCTOKINASE ISOZYME 2"/>
    <property type="match status" value="1"/>
</dbReference>
<dbReference type="OrthoDB" id="9788681at2"/>
<dbReference type="HOGENOM" id="CLU_050013_0_2_12"/>
<proteinExistence type="inferred from homology"/>
<dbReference type="Pfam" id="PF00294">
    <property type="entry name" value="PfkB"/>
    <property type="match status" value="1"/>
</dbReference>
<dbReference type="InterPro" id="IPR029056">
    <property type="entry name" value="Ribokinase-like"/>
</dbReference>
<dbReference type="KEGG" id="ssm:Spirs_0813"/>
<evidence type="ECO:0000313" key="9">
    <source>
        <dbReference type="Proteomes" id="UP000002318"/>
    </source>
</evidence>
<sequence>MRVLILNLNPSFDHWVLIDKRPDLEHVLRGTTVVHQVDGKGLNIGRVFENFGFTDYLCVNMLGGTVGKLIESKCKELGIKTRNFWIQDESRINTAIVRDYDGTTSVQMVNEAGPTATRSEVEEFKRFFSDLLQDGDVIVISGSAVNGFLPSDLVDIARLSCSKNVSLAVDISNEWLKRIVDHPIAVLKVNDDELRLAFNLDSGNLNALDKFRIEKKITLLIVTLGAQGAIAISDEVVYRVSPPSVDGNYAVGSGDSFFAGFLLKKLAGSTLKDSLLSATACGAANVKNYGAAIFSKDEYHDCLSGVKLFEVTNGLLYRS</sequence>
<evidence type="ECO:0000256" key="2">
    <source>
        <dbReference type="ARBA" id="ARBA00022679"/>
    </source>
</evidence>
<comment type="similarity">
    <text evidence="1">Belongs to the carbohydrate kinase PfkB family.</text>
</comment>
<reference evidence="8 9" key="1">
    <citation type="journal article" date="2010" name="Stand. Genomic Sci.">
        <title>Complete genome sequence of Spirochaeta smaragdinae type strain (SEBR 4228).</title>
        <authorList>
            <person name="Mavromatis K."/>
            <person name="Yasawong M."/>
            <person name="Chertkov O."/>
            <person name="Lapidus A."/>
            <person name="Lucas S."/>
            <person name="Nolan M."/>
            <person name="Del Rio T.G."/>
            <person name="Tice H."/>
            <person name="Cheng J.F."/>
            <person name="Pitluck S."/>
            <person name="Liolios K."/>
            <person name="Ivanova N."/>
            <person name="Tapia R."/>
            <person name="Han C."/>
            <person name="Bruce D."/>
            <person name="Goodwin L."/>
            <person name="Pati A."/>
            <person name="Chen A."/>
            <person name="Palaniappan K."/>
            <person name="Land M."/>
            <person name="Hauser L."/>
            <person name="Chang Y.J."/>
            <person name="Jeffries C.D."/>
            <person name="Detter J.C."/>
            <person name="Rohde M."/>
            <person name="Brambilla E."/>
            <person name="Spring S."/>
            <person name="Goker M."/>
            <person name="Sikorski J."/>
            <person name="Woyke T."/>
            <person name="Bristow J."/>
            <person name="Eisen J.A."/>
            <person name="Markowitz V."/>
            <person name="Hugenholtz P."/>
            <person name="Klenk H.P."/>
            <person name="Kyrpides N.C."/>
        </authorList>
    </citation>
    <scope>NUCLEOTIDE SEQUENCE [LARGE SCALE GENOMIC DNA]</scope>
    <source>
        <strain evidence="9">DSM 11293 / JCM 15392 / SEBR 4228</strain>
    </source>
</reference>
<dbReference type="Proteomes" id="UP000002318">
    <property type="component" value="Chromosome"/>
</dbReference>
<dbReference type="PIRSF" id="PIRSF000535">
    <property type="entry name" value="1PFK/6PFK/LacC"/>
    <property type="match status" value="1"/>
</dbReference>
<dbReference type="GO" id="GO:0005524">
    <property type="term" value="F:ATP binding"/>
    <property type="evidence" value="ECO:0007669"/>
    <property type="project" value="UniProtKB-KW"/>
</dbReference>
<accession>E1RC68</accession>